<dbReference type="GO" id="GO:0140359">
    <property type="term" value="F:ABC-type transporter activity"/>
    <property type="evidence" value="ECO:0007669"/>
    <property type="project" value="InterPro"/>
</dbReference>
<keyword evidence="2" id="KW-1003">Cell membrane</keyword>
<gene>
    <name evidence="8" type="ORF">ETSY2_36615</name>
</gene>
<evidence type="ECO:0000256" key="1">
    <source>
        <dbReference type="ARBA" id="ARBA00004651"/>
    </source>
</evidence>
<dbReference type="Proteomes" id="UP000019140">
    <property type="component" value="Unassembled WGS sequence"/>
</dbReference>
<feature type="non-terminal residue" evidence="8">
    <location>
        <position position="168"/>
    </location>
</feature>
<feature type="transmembrane region" description="Helical" evidence="6">
    <location>
        <begin position="51"/>
        <end position="72"/>
    </location>
</feature>
<dbReference type="AlphaFoldDB" id="W4LV93"/>
<feature type="transmembrane region" description="Helical" evidence="6">
    <location>
        <begin position="12"/>
        <end position="31"/>
    </location>
</feature>
<dbReference type="Pfam" id="PF12698">
    <property type="entry name" value="ABC2_membrane_3"/>
    <property type="match status" value="1"/>
</dbReference>
<dbReference type="HOGENOM" id="CLU_081003_0_1_7"/>
<accession>W4LV93</accession>
<evidence type="ECO:0000256" key="5">
    <source>
        <dbReference type="ARBA" id="ARBA00023136"/>
    </source>
</evidence>
<keyword evidence="4 6" id="KW-1133">Transmembrane helix</keyword>
<comment type="subcellular location">
    <subcellularLocation>
        <location evidence="1">Cell membrane</location>
        <topology evidence="1">Multi-pass membrane protein</topology>
    </subcellularLocation>
</comment>
<evidence type="ECO:0000313" key="8">
    <source>
        <dbReference type="EMBL" id="ETX01808.1"/>
    </source>
</evidence>
<evidence type="ECO:0000259" key="7">
    <source>
        <dbReference type="Pfam" id="PF12698"/>
    </source>
</evidence>
<keyword evidence="3 6" id="KW-0812">Transmembrane</keyword>
<feature type="transmembrane region" description="Helical" evidence="6">
    <location>
        <begin position="93"/>
        <end position="119"/>
    </location>
</feature>
<evidence type="ECO:0000256" key="6">
    <source>
        <dbReference type="SAM" id="Phobius"/>
    </source>
</evidence>
<evidence type="ECO:0000256" key="3">
    <source>
        <dbReference type="ARBA" id="ARBA00022692"/>
    </source>
</evidence>
<feature type="transmembrane region" description="Helical" evidence="6">
    <location>
        <begin position="131"/>
        <end position="155"/>
    </location>
</feature>
<sequence length="168" mass="18740">MGNLWTIFRRELGAYYSSAIGYIFMIVFQVLSVGLFMTPFFTFLNADMRSFFGTMPIILGIFLPAVTMRLWAEERKQNTWEMLLTFPMQPHELVLGKFFASLVFFIVALLTTLTIPLMLLALGNPDLGPIVGAYVGTALLGAFFLAMGLFVSALCQDQIVAFVITLLA</sequence>
<proteinExistence type="predicted"/>
<comment type="caution">
    <text evidence="8">The sequence shown here is derived from an EMBL/GenBank/DDBJ whole genome shotgun (WGS) entry which is preliminary data.</text>
</comment>
<keyword evidence="9" id="KW-1185">Reference proteome</keyword>
<dbReference type="InterPro" id="IPR013525">
    <property type="entry name" value="ABC2_TM"/>
</dbReference>
<dbReference type="PANTHER" id="PTHR30294">
    <property type="entry name" value="MEMBRANE COMPONENT OF ABC TRANSPORTER YHHJ-RELATED"/>
    <property type="match status" value="1"/>
</dbReference>
<protein>
    <recommendedName>
        <fullName evidence="7">ABC-2 type transporter transmembrane domain-containing protein</fullName>
    </recommendedName>
</protein>
<dbReference type="EMBL" id="AZHX01001585">
    <property type="protein sequence ID" value="ETX01808.1"/>
    <property type="molecule type" value="Genomic_DNA"/>
</dbReference>
<dbReference type="GO" id="GO:0005886">
    <property type="term" value="C:plasma membrane"/>
    <property type="evidence" value="ECO:0007669"/>
    <property type="project" value="UniProtKB-SubCell"/>
</dbReference>
<evidence type="ECO:0000256" key="2">
    <source>
        <dbReference type="ARBA" id="ARBA00022475"/>
    </source>
</evidence>
<name>W4LV93_9BACT</name>
<keyword evidence="5 6" id="KW-0472">Membrane</keyword>
<evidence type="ECO:0000313" key="9">
    <source>
        <dbReference type="Proteomes" id="UP000019140"/>
    </source>
</evidence>
<dbReference type="PANTHER" id="PTHR30294:SF29">
    <property type="entry name" value="MULTIDRUG ABC TRANSPORTER PERMEASE YBHS-RELATED"/>
    <property type="match status" value="1"/>
</dbReference>
<evidence type="ECO:0000256" key="4">
    <source>
        <dbReference type="ARBA" id="ARBA00022989"/>
    </source>
</evidence>
<dbReference type="InterPro" id="IPR051449">
    <property type="entry name" value="ABC-2_transporter_component"/>
</dbReference>
<feature type="domain" description="ABC-2 type transporter transmembrane" evidence="7">
    <location>
        <begin position="50"/>
        <end position="166"/>
    </location>
</feature>
<organism evidence="8 9">
    <name type="scientific">Candidatus Entotheonella gemina</name>
    <dbReference type="NCBI Taxonomy" id="1429439"/>
    <lineage>
        <taxon>Bacteria</taxon>
        <taxon>Pseudomonadati</taxon>
        <taxon>Nitrospinota/Tectimicrobiota group</taxon>
        <taxon>Candidatus Tectimicrobiota</taxon>
        <taxon>Candidatus Entotheonellia</taxon>
        <taxon>Candidatus Entotheonellales</taxon>
        <taxon>Candidatus Entotheonellaceae</taxon>
        <taxon>Candidatus Entotheonella</taxon>
    </lineage>
</organism>
<reference evidence="8 9" key="1">
    <citation type="journal article" date="2014" name="Nature">
        <title>An environmental bacterial taxon with a large and distinct metabolic repertoire.</title>
        <authorList>
            <person name="Wilson M.C."/>
            <person name="Mori T."/>
            <person name="Ruckert C."/>
            <person name="Uria A.R."/>
            <person name="Helf M.J."/>
            <person name="Takada K."/>
            <person name="Gernert C."/>
            <person name="Steffens U.A."/>
            <person name="Heycke N."/>
            <person name="Schmitt S."/>
            <person name="Rinke C."/>
            <person name="Helfrich E.J."/>
            <person name="Brachmann A.O."/>
            <person name="Gurgui C."/>
            <person name="Wakimoto T."/>
            <person name="Kracht M."/>
            <person name="Crusemann M."/>
            <person name="Hentschel U."/>
            <person name="Abe I."/>
            <person name="Matsunaga S."/>
            <person name="Kalinowski J."/>
            <person name="Takeyama H."/>
            <person name="Piel J."/>
        </authorList>
    </citation>
    <scope>NUCLEOTIDE SEQUENCE [LARGE SCALE GENOMIC DNA]</scope>
    <source>
        <strain evidence="9">TSY2</strain>
    </source>
</reference>